<gene>
    <name evidence="1" type="ORF">N7460_006900</name>
</gene>
<dbReference type="EMBL" id="JAQJZL010000005">
    <property type="protein sequence ID" value="KAJ6041510.1"/>
    <property type="molecule type" value="Genomic_DNA"/>
</dbReference>
<comment type="caution">
    <text evidence="1">The sequence shown here is derived from an EMBL/GenBank/DDBJ whole genome shotgun (WGS) entry which is preliminary data.</text>
</comment>
<keyword evidence="2" id="KW-1185">Reference proteome</keyword>
<reference evidence="1" key="1">
    <citation type="journal article" date="2023" name="IMA Fungus">
        <title>Comparative genomic study of the Penicillium genus elucidates a diverse pangenome and 15 lateral gene transfer events.</title>
        <authorList>
            <person name="Petersen C."/>
            <person name="Sorensen T."/>
            <person name="Nielsen M.R."/>
            <person name="Sondergaard T.E."/>
            <person name="Sorensen J.L."/>
            <person name="Fitzpatrick D.A."/>
            <person name="Frisvad J.C."/>
            <person name="Nielsen K.L."/>
        </authorList>
    </citation>
    <scope>NUCLEOTIDE SEQUENCE</scope>
    <source>
        <strain evidence="1">IBT 15450</strain>
    </source>
</reference>
<evidence type="ECO:0000313" key="1">
    <source>
        <dbReference type="EMBL" id="KAJ6041510.1"/>
    </source>
</evidence>
<name>A0AAD6IBN0_PENCN</name>
<accession>A0AAD6IBN0</accession>
<reference evidence="1" key="2">
    <citation type="submission" date="2023-01" db="EMBL/GenBank/DDBJ databases">
        <authorList>
            <person name="Petersen C."/>
        </authorList>
    </citation>
    <scope>NUCLEOTIDE SEQUENCE</scope>
    <source>
        <strain evidence="1">IBT 15450</strain>
    </source>
</reference>
<organism evidence="1 2">
    <name type="scientific">Penicillium canescens</name>
    <dbReference type="NCBI Taxonomy" id="5083"/>
    <lineage>
        <taxon>Eukaryota</taxon>
        <taxon>Fungi</taxon>
        <taxon>Dikarya</taxon>
        <taxon>Ascomycota</taxon>
        <taxon>Pezizomycotina</taxon>
        <taxon>Eurotiomycetes</taxon>
        <taxon>Eurotiomycetidae</taxon>
        <taxon>Eurotiales</taxon>
        <taxon>Aspergillaceae</taxon>
        <taxon>Penicillium</taxon>
    </lineage>
</organism>
<dbReference type="Proteomes" id="UP001219568">
    <property type="component" value="Unassembled WGS sequence"/>
</dbReference>
<dbReference type="AlphaFoldDB" id="A0AAD6IBN0"/>
<sequence length="499" mass="56507">MAQQNFQTCLGVPIPESLRRLTGAPPACLPISGDVAAVEITGSLGEGFSKPRDEIMQAQHLTTGFSDIIIILERPLDRQNHKFNCSSEDFVKSSKTLSAVDELIRFASKGARSIHTVTVLNAFPFQPDKFATGRERKGHEALARILQAKKPKVILRCHREEYSDEWLKRIELPGRDYRLGRKEINITEDHAAVVLQSFHPSCAVNNADCRPEYRALLMYHFVAAFSELWSEFSLPDTAEMIRMLCLQKGERMWHDVPNYKPWQAAFRISEALEKAYDGPCKAHFLRISDETPLEHCSTRIKGFNAMCKSLNQLFGNSNNFGCLGIAKVVLFLWEQHFRDDPLYEQTKSWLLLRGNEQKDWFSSGPHPAPYQSPLEDDFSGLRISERPLLCGNQKLTDELRLLADEASESLGSAEYLGERLRANMVRIFEEHNVLVRKYLSGTSTSDINNAMRIRAQLNSCEVFLSTFIDQNVSLEQTDMLDLVRLHKELASLVAANSAG</sequence>
<protein>
    <submittedName>
        <fullName evidence="1">Uncharacterized protein</fullName>
    </submittedName>
</protein>
<evidence type="ECO:0000313" key="2">
    <source>
        <dbReference type="Proteomes" id="UP001219568"/>
    </source>
</evidence>
<proteinExistence type="predicted"/>